<feature type="region of interest" description="Disordered" evidence="1">
    <location>
        <begin position="1"/>
        <end position="23"/>
    </location>
</feature>
<reference evidence="2 3" key="1">
    <citation type="submission" date="2023-07" db="EMBL/GenBank/DDBJ databases">
        <title>Sorghum-associated microbial communities from plants grown in Nebraska, USA.</title>
        <authorList>
            <person name="Schachtman D."/>
        </authorList>
    </citation>
    <scope>NUCLEOTIDE SEQUENCE [LARGE SCALE GENOMIC DNA]</scope>
    <source>
        <strain evidence="2 3">DS1730</strain>
    </source>
</reference>
<protein>
    <submittedName>
        <fullName evidence="2">Phage terminase small subunit</fullName>
    </submittedName>
</protein>
<accession>A0ABU1M854</accession>
<dbReference type="Gene3D" id="1.10.10.1400">
    <property type="entry name" value="Terminase, small subunit, N-terminal DNA-binding domain, HTH motif"/>
    <property type="match status" value="1"/>
</dbReference>
<feature type="region of interest" description="Disordered" evidence="1">
    <location>
        <begin position="113"/>
        <end position="147"/>
    </location>
</feature>
<proteinExistence type="predicted"/>
<dbReference type="RefSeq" id="WP_310011459.1">
    <property type="nucleotide sequence ID" value="NZ_JAVDQT010000002.1"/>
</dbReference>
<evidence type="ECO:0000256" key="1">
    <source>
        <dbReference type="SAM" id="MobiDB-lite"/>
    </source>
</evidence>
<keyword evidence="3" id="KW-1185">Reference proteome</keyword>
<feature type="compositionally biased region" description="Basic and acidic residues" evidence="1">
    <location>
        <begin position="116"/>
        <end position="128"/>
    </location>
</feature>
<name>A0ABU1M854_9HYPH</name>
<comment type="caution">
    <text evidence="2">The sequence shown here is derived from an EMBL/GenBank/DDBJ whole genome shotgun (WGS) entry which is preliminary data.</text>
</comment>
<evidence type="ECO:0000313" key="3">
    <source>
        <dbReference type="Proteomes" id="UP001184614"/>
    </source>
</evidence>
<dbReference type="InterPro" id="IPR038713">
    <property type="entry name" value="Terminase_Gp1_N_sf"/>
</dbReference>
<dbReference type="EMBL" id="JAVDQT010000002">
    <property type="protein sequence ID" value="MDR6432020.1"/>
    <property type="molecule type" value="Genomic_DNA"/>
</dbReference>
<dbReference type="Proteomes" id="UP001184614">
    <property type="component" value="Unassembled WGS sequence"/>
</dbReference>
<organism evidence="2 3">
    <name type="scientific">Brucella pseudogrignonensis</name>
    <dbReference type="NCBI Taxonomy" id="419475"/>
    <lineage>
        <taxon>Bacteria</taxon>
        <taxon>Pseudomonadati</taxon>
        <taxon>Pseudomonadota</taxon>
        <taxon>Alphaproteobacteria</taxon>
        <taxon>Hyphomicrobiales</taxon>
        <taxon>Brucellaceae</taxon>
        <taxon>Brucella/Ochrobactrum group</taxon>
        <taxon>Brucella</taxon>
    </lineage>
</organism>
<feature type="compositionally biased region" description="Basic and acidic residues" evidence="1">
    <location>
        <begin position="1"/>
        <end position="12"/>
    </location>
</feature>
<sequence length="147" mass="16006">MALTEQKRRYADARLSGASKREAAISAGCPEKTASQAASRYEKDPDVVAAVDRKRAVNTVVKSDPPNGDLDPHITEQVNDPLKFFEQVMNNAEADPKLRLEAAKALASFTVAKPGESGKKEQREKKAAEVMNGGKFSPRTRPNLKVV</sequence>
<evidence type="ECO:0000313" key="2">
    <source>
        <dbReference type="EMBL" id="MDR6432020.1"/>
    </source>
</evidence>
<gene>
    <name evidence="2" type="ORF">J2782_001755</name>
</gene>